<protein>
    <submittedName>
        <fullName evidence="1">2-haloacid dehalogenase</fullName>
    </submittedName>
</protein>
<evidence type="ECO:0000313" key="1">
    <source>
        <dbReference type="EMBL" id="SOC25047.1"/>
    </source>
</evidence>
<dbReference type="SFLD" id="SFLDG01135">
    <property type="entry name" value="C1.5.6:_HAD__Beta-PGM__Phospha"/>
    <property type="match status" value="1"/>
</dbReference>
<dbReference type="EMBL" id="OBMQ01000018">
    <property type="protein sequence ID" value="SOC25047.1"/>
    <property type="molecule type" value="Genomic_DNA"/>
</dbReference>
<dbReference type="AlphaFoldDB" id="A0A285TR56"/>
<dbReference type="InterPro" id="IPR023198">
    <property type="entry name" value="PGP-like_dom2"/>
</dbReference>
<dbReference type="NCBIfam" id="TIGR01509">
    <property type="entry name" value="HAD-SF-IA-v3"/>
    <property type="match status" value="1"/>
</dbReference>
<dbReference type="PRINTS" id="PR00413">
    <property type="entry name" value="HADHALOGNASE"/>
</dbReference>
<dbReference type="NCBIfam" id="TIGR01549">
    <property type="entry name" value="HAD-SF-IA-v1"/>
    <property type="match status" value="1"/>
</dbReference>
<organism evidence="1 2">
    <name type="scientific">Ureibacillus xyleni</name>
    <dbReference type="NCBI Taxonomy" id="614648"/>
    <lineage>
        <taxon>Bacteria</taxon>
        <taxon>Bacillati</taxon>
        <taxon>Bacillota</taxon>
        <taxon>Bacilli</taxon>
        <taxon>Bacillales</taxon>
        <taxon>Caryophanaceae</taxon>
        <taxon>Ureibacillus</taxon>
    </lineage>
</organism>
<dbReference type="Gene3D" id="3.40.50.1000">
    <property type="entry name" value="HAD superfamily/HAD-like"/>
    <property type="match status" value="1"/>
</dbReference>
<accession>A0A285TR56</accession>
<dbReference type="Proteomes" id="UP000219636">
    <property type="component" value="Unassembled WGS sequence"/>
</dbReference>
<evidence type="ECO:0000313" key="2">
    <source>
        <dbReference type="Proteomes" id="UP000219636"/>
    </source>
</evidence>
<dbReference type="NCBIfam" id="TIGR02254">
    <property type="entry name" value="YjjG_YfnB"/>
    <property type="match status" value="1"/>
</dbReference>
<dbReference type="GO" id="GO:0008253">
    <property type="term" value="F:5'-nucleotidase activity"/>
    <property type="evidence" value="ECO:0007669"/>
    <property type="project" value="InterPro"/>
</dbReference>
<reference evidence="2" key="1">
    <citation type="submission" date="2017-08" db="EMBL/GenBank/DDBJ databases">
        <authorList>
            <person name="Varghese N."/>
            <person name="Submissions S."/>
        </authorList>
    </citation>
    <scope>NUCLEOTIDE SEQUENCE [LARGE SCALE GENOMIC DNA]</scope>
    <source>
        <strain evidence="2">JC22</strain>
    </source>
</reference>
<dbReference type="InterPro" id="IPR052550">
    <property type="entry name" value="Pyrimidine_5'-ntase_YjjG"/>
</dbReference>
<dbReference type="SFLD" id="SFLDS00003">
    <property type="entry name" value="Haloacid_Dehalogenase"/>
    <property type="match status" value="1"/>
</dbReference>
<dbReference type="Gene3D" id="1.10.150.240">
    <property type="entry name" value="Putative phosphatase, domain 2"/>
    <property type="match status" value="1"/>
</dbReference>
<sequence length="231" mass="26858">MRNLKNYEIIFFDIDDTLFDFTKSEPLAFHQVFEKYQLVSNLELYKKSYEEINKQLWRDLENGKLSILELGSERFRRLFLAHDLELDAVVFNQEYLNFLGEQSHLVQGAKNVIRALSHKRLAVITNGYTAVQTARIRNSPFNGAFEHLIISESTGFQKPQTGIFDYAFDKLQIYDKSNVLMVGDSLTSDIQGGMNYGIDTCWFNPKRKENETSLTPTYEINQLESLIEMIK</sequence>
<dbReference type="Pfam" id="PF00702">
    <property type="entry name" value="Hydrolase"/>
    <property type="match status" value="1"/>
</dbReference>
<dbReference type="InterPro" id="IPR011951">
    <property type="entry name" value="HAD-SF_hydro_IA_YjjG/PynA"/>
</dbReference>
<dbReference type="PANTHER" id="PTHR47478">
    <property type="match status" value="1"/>
</dbReference>
<keyword evidence="2" id="KW-1185">Reference proteome</keyword>
<dbReference type="PANTHER" id="PTHR47478:SF1">
    <property type="entry name" value="PYRIMIDINE 5'-NUCLEOTIDASE YJJG"/>
    <property type="match status" value="1"/>
</dbReference>
<dbReference type="InterPro" id="IPR006439">
    <property type="entry name" value="HAD-SF_hydro_IA"/>
</dbReference>
<proteinExistence type="predicted"/>
<dbReference type="SFLD" id="SFLDG01129">
    <property type="entry name" value="C1.5:_HAD__Beta-PGM__Phosphata"/>
    <property type="match status" value="1"/>
</dbReference>
<name>A0A285TR56_9BACL</name>
<gene>
    <name evidence="1" type="ORF">SAMN05880501_11810</name>
</gene>
<dbReference type="InterPro" id="IPR036412">
    <property type="entry name" value="HAD-like_sf"/>
</dbReference>
<dbReference type="InterPro" id="IPR023214">
    <property type="entry name" value="HAD_sf"/>
</dbReference>
<dbReference type="SUPFAM" id="SSF56784">
    <property type="entry name" value="HAD-like"/>
    <property type="match status" value="1"/>
</dbReference>
<dbReference type="NCBIfam" id="NF006976">
    <property type="entry name" value="PRK09449.1"/>
    <property type="match status" value="1"/>
</dbReference>